<dbReference type="PhylomeDB" id="B4LLS5"/>
<feature type="region of interest" description="Disordered" evidence="1">
    <location>
        <begin position="430"/>
        <end position="459"/>
    </location>
</feature>
<sequence>MANKQLTLPILWLLIASSCQLILGQTEPDAQQLQALRPRGRIRIADMQMPQPPLPPPPPMPGHGPMNWPGYGAVAPMPATSTVHTHIPLLREEQLDNNAANLAMPTEAVVYGNWKPDHHPLRPNGEEAQPKQRVYGRLEAMLMGLPADANERRDSSSEEHSSETERRTASGGYQNPLTRRDSFERSQESRGRWRIPPGNIHMQPSETPIEVVHMNASDPLMRAMAKQINQSIEATTAHRQTTEDSWMPLPYPYPTPSYESTQPVPRVMAKVSSTPAPTLSSSLATEFTTVALNWPTDFLDAASSSTERIYTDASSGSIDRIDRVDRVDSIDRIDEDVDDYKYYEESLNSAQMHSELSVPDTLLPQLPLNITRVGIPYEERNSAEEPKICVPLTVTETAAESTSALLVEVERVYCFPLPKVEIKTGNIRQQQLPQPTQHEHSSGASITSTTTEEQPQPALSAAAGRQSCLTLLLIIWSSVWAYL</sequence>
<protein>
    <recommendedName>
        <fullName evidence="5">Flocculation protein FLO11</fullName>
    </recommendedName>
</protein>
<reference evidence="3 4" key="1">
    <citation type="journal article" date="2007" name="Nature">
        <title>Evolution of genes and genomes on the Drosophila phylogeny.</title>
        <authorList>
            <consortium name="Drosophila 12 Genomes Consortium"/>
            <person name="Clark A.G."/>
            <person name="Eisen M.B."/>
            <person name="Smith D.R."/>
            <person name="Bergman C.M."/>
            <person name="Oliver B."/>
            <person name="Markow T.A."/>
            <person name="Kaufman T.C."/>
            <person name="Kellis M."/>
            <person name="Gelbart W."/>
            <person name="Iyer V.N."/>
            <person name="Pollard D.A."/>
            <person name="Sackton T.B."/>
            <person name="Larracuente A.M."/>
            <person name="Singh N.D."/>
            <person name="Abad J.P."/>
            <person name="Abt D.N."/>
            <person name="Adryan B."/>
            <person name="Aguade M."/>
            <person name="Akashi H."/>
            <person name="Anderson W.W."/>
            <person name="Aquadro C.F."/>
            <person name="Ardell D.H."/>
            <person name="Arguello R."/>
            <person name="Artieri C.G."/>
            <person name="Barbash D.A."/>
            <person name="Barker D."/>
            <person name="Barsanti P."/>
            <person name="Batterham P."/>
            <person name="Batzoglou S."/>
            <person name="Begun D."/>
            <person name="Bhutkar A."/>
            <person name="Blanco E."/>
            <person name="Bosak S.A."/>
            <person name="Bradley R.K."/>
            <person name="Brand A.D."/>
            <person name="Brent M.R."/>
            <person name="Brooks A.N."/>
            <person name="Brown R.H."/>
            <person name="Butlin R.K."/>
            <person name="Caggese C."/>
            <person name="Calvi B.R."/>
            <person name="Bernardo de Carvalho A."/>
            <person name="Caspi A."/>
            <person name="Castrezana S."/>
            <person name="Celniker S.E."/>
            <person name="Chang J.L."/>
            <person name="Chapple C."/>
            <person name="Chatterji S."/>
            <person name="Chinwalla A."/>
            <person name="Civetta A."/>
            <person name="Clifton S.W."/>
            <person name="Comeron J.M."/>
            <person name="Costello J.C."/>
            <person name="Coyne J.A."/>
            <person name="Daub J."/>
            <person name="David R.G."/>
            <person name="Delcher A.L."/>
            <person name="Delehaunty K."/>
            <person name="Do C.B."/>
            <person name="Ebling H."/>
            <person name="Edwards K."/>
            <person name="Eickbush T."/>
            <person name="Evans J.D."/>
            <person name="Filipski A."/>
            <person name="Findeiss S."/>
            <person name="Freyhult E."/>
            <person name="Fulton L."/>
            <person name="Fulton R."/>
            <person name="Garcia A.C."/>
            <person name="Gardiner A."/>
            <person name="Garfield D.A."/>
            <person name="Garvin B.E."/>
            <person name="Gibson G."/>
            <person name="Gilbert D."/>
            <person name="Gnerre S."/>
            <person name="Godfrey J."/>
            <person name="Good R."/>
            <person name="Gotea V."/>
            <person name="Gravely B."/>
            <person name="Greenberg A.J."/>
            <person name="Griffiths-Jones S."/>
            <person name="Gross S."/>
            <person name="Guigo R."/>
            <person name="Gustafson E.A."/>
            <person name="Haerty W."/>
            <person name="Hahn M.W."/>
            <person name="Halligan D.L."/>
            <person name="Halpern A.L."/>
            <person name="Halter G.M."/>
            <person name="Han M.V."/>
            <person name="Heger A."/>
            <person name="Hillier L."/>
            <person name="Hinrichs A.S."/>
            <person name="Holmes I."/>
            <person name="Hoskins R.A."/>
            <person name="Hubisz M.J."/>
            <person name="Hultmark D."/>
            <person name="Huntley M.A."/>
            <person name="Jaffe D.B."/>
            <person name="Jagadeeshan S."/>
            <person name="Jeck W.R."/>
            <person name="Johnson J."/>
            <person name="Jones C.D."/>
            <person name="Jordan W.C."/>
            <person name="Karpen G.H."/>
            <person name="Kataoka E."/>
            <person name="Keightley P.D."/>
            <person name="Kheradpour P."/>
            <person name="Kirkness E.F."/>
            <person name="Koerich L.B."/>
            <person name="Kristiansen K."/>
            <person name="Kudrna D."/>
            <person name="Kulathinal R.J."/>
            <person name="Kumar S."/>
            <person name="Kwok R."/>
            <person name="Lander E."/>
            <person name="Langley C.H."/>
            <person name="Lapoint R."/>
            <person name="Lazzaro B.P."/>
            <person name="Lee S.J."/>
            <person name="Levesque L."/>
            <person name="Li R."/>
            <person name="Lin C.F."/>
            <person name="Lin M.F."/>
            <person name="Lindblad-Toh K."/>
            <person name="Llopart A."/>
            <person name="Long M."/>
            <person name="Low L."/>
            <person name="Lozovsky E."/>
            <person name="Lu J."/>
            <person name="Luo M."/>
            <person name="Machado C.A."/>
            <person name="Makalowski W."/>
            <person name="Marzo M."/>
            <person name="Matsuda M."/>
            <person name="Matzkin L."/>
            <person name="McAllister B."/>
            <person name="McBride C.S."/>
            <person name="McKernan B."/>
            <person name="McKernan K."/>
            <person name="Mendez-Lago M."/>
            <person name="Minx P."/>
            <person name="Mollenhauer M.U."/>
            <person name="Montooth K."/>
            <person name="Mount S.M."/>
            <person name="Mu X."/>
            <person name="Myers E."/>
            <person name="Negre B."/>
            <person name="Newfeld S."/>
            <person name="Nielsen R."/>
            <person name="Noor M.A."/>
            <person name="O'Grady P."/>
            <person name="Pachter L."/>
            <person name="Papaceit M."/>
            <person name="Parisi M.J."/>
            <person name="Parisi M."/>
            <person name="Parts L."/>
            <person name="Pedersen J.S."/>
            <person name="Pesole G."/>
            <person name="Phillippy A.M."/>
            <person name="Ponting C.P."/>
            <person name="Pop M."/>
            <person name="Porcelli D."/>
            <person name="Powell J.R."/>
            <person name="Prohaska S."/>
            <person name="Pruitt K."/>
            <person name="Puig M."/>
            <person name="Quesneville H."/>
            <person name="Ram K.R."/>
            <person name="Rand D."/>
            <person name="Rasmussen M.D."/>
            <person name="Reed L.K."/>
            <person name="Reenan R."/>
            <person name="Reily A."/>
            <person name="Remington K.A."/>
            <person name="Rieger T.T."/>
            <person name="Ritchie M.G."/>
            <person name="Robin C."/>
            <person name="Rogers Y.H."/>
            <person name="Rohde C."/>
            <person name="Rozas J."/>
            <person name="Rubenfield M.J."/>
            <person name="Ruiz A."/>
            <person name="Russo S."/>
            <person name="Salzberg S.L."/>
            <person name="Sanchez-Gracia A."/>
            <person name="Saranga D.J."/>
            <person name="Sato H."/>
            <person name="Schaeffer S.W."/>
            <person name="Schatz M.C."/>
            <person name="Schlenke T."/>
            <person name="Schwartz R."/>
            <person name="Segarra C."/>
            <person name="Singh R.S."/>
            <person name="Sirot L."/>
            <person name="Sirota M."/>
            <person name="Sisneros N.B."/>
            <person name="Smith C.D."/>
            <person name="Smith T.F."/>
            <person name="Spieth J."/>
            <person name="Stage D.E."/>
            <person name="Stark A."/>
            <person name="Stephan W."/>
            <person name="Strausberg R.L."/>
            <person name="Strempel S."/>
            <person name="Sturgill D."/>
            <person name="Sutton G."/>
            <person name="Sutton G.G."/>
            <person name="Tao W."/>
            <person name="Teichmann S."/>
            <person name="Tobari Y.N."/>
            <person name="Tomimura Y."/>
            <person name="Tsolas J.M."/>
            <person name="Valente V.L."/>
            <person name="Venter E."/>
            <person name="Venter J.C."/>
            <person name="Vicario S."/>
            <person name="Vieira F.G."/>
            <person name="Vilella A.J."/>
            <person name="Villasante A."/>
            <person name="Walenz B."/>
            <person name="Wang J."/>
            <person name="Wasserman M."/>
            <person name="Watts T."/>
            <person name="Wilson D."/>
            <person name="Wilson R.K."/>
            <person name="Wing R.A."/>
            <person name="Wolfner M.F."/>
            <person name="Wong A."/>
            <person name="Wong G.K."/>
            <person name="Wu C.I."/>
            <person name="Wu G."/>
            <person name="Yamamoto D."/>
            <person name="Yang H.P."/>
            <person name="Yang S.P."/>
            <person name="Yorke J.A."/>
            <person name="Yoshida K."/>
            <person name="Zdobnov E."/>
            <person name="Zhang P."/>
            <person name="Zhang Y."/>
            <person name="Zimin A.V."/>
            <person name="Baldwin J."/>
            <person name="Abdouelleil A."/>
            <person name="Abdulkadir J."/>
            <person name="Abebe A."/>
            <person name="Abera B."/>
            <person name="Abreu J."/>
            <person name="Acer S.C."/>
            <person name="Aftuck L."/>
            <person name="Alexander A."/>
            <person name="An P."/>
            <person name="Anderson E."/>
            <person name="Anderson S."/>
            <person name="Arachi H."/>
            <person name="Azer M."/>
            <person name="Bachantsang P."/>
            <person name="Barry A."/>
            <person name="Bayul T."/>
            <person name="Berlin A."/>
            <person name="Bessette D."/>
            <person name="Bloom T."/>
            <person name="Blye J."/>
            <person name="Boguslavskiy L."/>
            <person name="Bonnet C."/>
            <person name="Boukhgalter B."/>
            <person name="Bourzgui I."/>
            <person name="Brown A."/>
            <person name="Cahill P."/>
            <person name="Channer S."/>
            <person name="Cheshatsang Y."/>
            <person name="Chuda L."/>
            <person name="Citroen M."/>
            <person name="Collymore A."/>
            <person name="Cooke P."/>
            <person name="Costello M."/>
            <person name="D'Aco K."/>
            <person name="Daza R."/>
            <person name="De Haan G."/>
            <person name="DeGray S."/>
            <person name="DeMaso C."/>
            <person name="Dhargay N."/>
            <person name="Dooley K."/>
            <person name="Dooley E."/>
            <person name="Doricent M."/>
            <person name="Dorje P."/>
            <person name="Dorjee K."/>
            <person name="Dupes A."/>
            <person name="Elong R."/>
            <person name="Falk J."/>
            <person name="Farina A."/>
            <person name="Faro S."/>
            <person name="Ferguson D."/>
            <person name="Fisher S."/>
            <person name="Foley C.D."/>
            <person name="Franke A."/>
            <person name="Friedrich D."/>
            <person name="Gadbois L."/>
            <person name="Gearin G."/>
            <person name="Gearin C.R."/>
            <person name="Giannoukos G."/>
            <person name="Goode T."/>
            <person name="Graham J."/>
            <person name="Grandbois E."/>
            <person name="Grewal S."/>
            <person name="Gyaltsen K."/>
            <person name="Hafez N."/>
            <person name="Hagos B."/>
            <person name="Hall J."/>
            <person name="Henson C."/>
            <person name="Hollinger A."/>
            <person name="Honan T."/>
            <person name="Huard M.D."/>
            <person name="Hughes L."/>
            <person name="Hurhula B."/>
            <person name="Husby M.E."/>
            <person name="Kamat A."/>
            <person name="Kanga B."/>
            <person name="Kashin S."/>
            <person name="Khazanovich D."/>
            <person name="Kisner P."/>
            <person name="Lance K."/>
            <person name="Lara M."/>
            <person name="Lee W."/>
            <person name="Lennon N."/>
            <person name="Letendre F."/>
            <person name="LeVine R."/>
            <person name="Lipovsky A."/>
            <person name="Liu X."/>
            <person name="Liu J."/>
            <person name="Liu S."/>
            <person name="Lokyitsang T."/>
            <person name="Lokyitsang Y."/>
            <person name="Lubonja R."/>
            <person name="Lui A."/>
            <person name="MacDonald P."/>
            <person name="Magnisalis V."/>
            <person name="Maru K."/>
            <person name="Matthews C."/>
            <person name="McCusker W."/>
            <person name="McDonough S."/>
            <person name="Mehta T."/>
            <person name="Meldrim J."/>
            <person name="Meneus L."/>
            <person name="Mihai O."/>
            <person name="Mihalev A."/>
            <person name="Mihova T."/>
            <person name="Mittelman R."/>
            <person name="Mlenga V."/>
            <person name="Montmayeur A."/>
            <person name="Mulrain L."/>
            <person name="Navidi A."/>
            <person name="Naylor J."/>
            <person name="Negash T."/>
            <person name="Nguyen T."/>
            <person name="Nguyen N."/>
            <person name="Nicol R."/>
            <person name="Norbu C."/>
            <person name="Norbu N."/>
            <person name="Novod N."/>
            <person name="O'Neill B."/>
            <person name="Osman S."/>
            <person name="Markiewicz E."/>
            <person name="Oyono O.L."/>
            <person name="Patti C."/>
            <person name="Phunkhang P."/>
            <person name="Pierre F."/>
            <person name="Priest M."/>
            <person name="Raghuraman S."/>
            <person name="Rege F."/>
            <person name="Reyes R."/>
            <person name="Rise C."/>
            <person name="Rogov P."/>
            <person name="Ross K."/>
            <person name="Ryan E."/>
            <person name="Settipalli S."/>
            <person name="Shea T."/>
            <person name="Sherpa N."/>
            <person name="Shi L."/>
            <person name="Shih D."/>
            <person name="Sparrow T."/>
            <person name="Spaulding J."/>
            <person name="Stalker J."/>
            <person name="Stange-Thomann N."/>
            <person name="Stavropoulos S."/>
            <person name="Stone C."/>
            <person name="Strader C."/>
            <person name="Tesfaye S."/>
            <person name="Thomson T."/>
            <person name="Thoulutsang Y."/>
            <person name="Thoulutsang D."/>
            <person name="Topham K."/>
            <person name="Topping I."/>
            <person name="Tsamla T."/>
            <person name="Vassiliev H."/>
            <person name="Vo A."/>
            <person name="Wangchuk T."/>
            <person name="Wangdi T."/>
            <person name="Weiand M."/>
            <person name="Wilkinson J."/>
            <person name="Wilson A."/>
            <person name="Yadav S."/>
            <person name="Young G."/>
            <person name="Yu Q."/>
            <person name="Zembek L."/>
            <person name="Zhong D."/>
            <person name="Zimmer A."/>
            <person name="Zwirko Z."/>
            <person name="Jaffe D.B."/>
            <person name="Alvarez P."/>
            <person name="Brockman W."/>
            <person name="Butler J."/>
            <person name="Chin C."/>
            <person name="Gnerre S."/>
            <person name="Grabherr M."/>
            <person name="Kleber M."/>
            <person name="Mauceli E."/>
            <person name="MacCallum I."/>
        </authorList>
    </citation>
    <scope>NUCLEOTIDE SEQUENCE [LARGE SCALE GENOMIC DNA]</scope>
    <source>
        <strain evidence="4">Tucson 15010-1051.87</strain>
    </source>
</reference>
<proteinExistence type="predicted"/>
<dbReference type="OrthoDB" id="8029146at2759"/>
<name>B4LLS5_DROVI</name>
<feature type="signal peptide" evidence="2">
    <location>
        <begin position="1"/>
        <end position="24"/>
    </location>
</feature>
<dbReference type="PROSITE" id="PS51257">
    <property type="entry name" value="PROKAR_LIPOPROTEIN"/>
    <property type="match status" value="1"/>
</dbReference>
<evidence type="ECO:0000256" key="1">
    <source>
        <dbReference type="SAM" id="MobiDB-lite"/>
    </source>
</evidence>
<evidence type="ECO:0000313" key="3">
    <source>
        <dbReference type="EMBL" id="EDW61948.1"/>
    </source>
</evidence>
<feature type="region of interest" description="Disordered" evidence="1">
    <location>
        <begin position="146"/>
        <end position="204"/>
    </location>
</feature>
<dbReference type="InParanoid" id="B4LLS5"/>
<dbReference type="HOGENOM" id="CLU_588328_0_0_1"/>
<accession>B4LLS5</accession>
<feature type="compositionally biased region" description="Polar residues" evidence="1">
    <location>
        <begin position="430"/>
        <end position="454"/>
    </location>
</feature>
<dbReference type="OMA" id="PYDTTMP"/>
<evidence type="ECO:0000256" key="2">
    <source>
        <dbReference type="SAM" id="SignalP"/>
    </source>
</evidence>
<dbReference type="AlphaFoldDB" id="B4LLS5"/>
<keyword evidence="4" id="KW-1185">Reference proteome</keyword>
<dbReference type="eggNOG" id="ENOG502TDYS">
    <property type="taxonomic scope" value="Eukaryota"/>
</dbReference>
<dbReference type="EMBL" id="CH940648">
    <property type="protein sequence ID" value="EDW61948.1"/>
    <property type="molecule type" value="Genomic_DNA"/>
</dbReference>
<evidence type="ECO:0008006" key="5">
    <source>
        <dbReference type="Google" id="ProtNLM"/>
    </source>
</evidence>
<dbReference type="Proteomes" id="UP000008792">
    <property type="component" value="Unassembled WGS sequence"/>
</dbReference>
<feature type="chain" id="PRO_5002816367" description="Flocculation protein FLO11" evidence="2">
    <location>
        <begin position="25"/>
        <end position="483"/>
    </location>
</feature>
<organism evidence="3 4">
    <name type="scientific">Drosophila virilis</name>
    <name type="common">Fruit fly</name>
    <dbReference type="NCBI Taxonomy" id="7244"/>
    <lineage>
        <taxon>Eukaryota</taxon>
        <taxon>Metazoa</taxon>
        <taxon>Ecdysozoa</taxon>
        <taxon>Arthropoda</taxon>
        <taxon>Hexapoda</taxon>
        <taxon>Insecta</taxon>
        <taxon>Pterygota</taxon>
        <taxon>Neoptera</taxon>
        <taxon>Endopterygota</taxon>
        <taxon>Diptera</taxon>
        <taxon>Brachycera</taxon>
        <taxon>Muscomorpha</taxon>
        <taxon>Ephydroidea</taxon>
        <taxon>Drosophilidae</taxon>
        <taxon>Drosophila</taxon>
    </lineage>
</organism>
<keyword evidence="2" id="KW-0732">Signal</keyword>
<evidence type="ECO:0000313" key="4">
    <source>
        <dbReference type="Proteomes" id="UP000008792"/>
    </source>
</evidence>
<feature type="compositionally biased region" description="Basic and acidic residues" evidence="1">
    <location>
        <begin position="178"/>
        <end position="191"/>
    </location>
</feature>
<gene>
    <name evidence="3" type="primary">Dvir\GJ20035</name>
    <name evidence="3" type="ORF">Dvir_GJ20035</name>
</gene>
<feature type="compositionally biased region" description="Basic and acidic residues" evidence="1">
    <location>
        <begin position="149"/>
        <end position="168"/>
    </location>
</feature>